<organism evidence="1">
    <name type="scientific">marine sediment metagenome</name>
    <dbReference type="NCBI Taxonomy" id="412755"/>
    <lineage>
        <taxon>unclassified sequences</taxon>
        <taxon>metagenomes</taxon>
        <taxon>ecological metagenomes</taxon>
    </lineage>
</organism>
<evidence type="ECO:0000313" key="1">
    <source>
        <dbReference type="EMBL" id="KKK75606.1"/>
    </source>
</evidence>
<name>A0A0F9ATU4_9ZZZZ</name>
<dbReference type="AlphaFoldDB" id="A0A0F9ATU4"/>
<accession>A0A0F9ATU4</accession>
<evidence type="ECO:0008006" key="2">
    <source>
        <dbReference type="Google" id="ProtNLM"/>
    </source>
</evidence>
<gene>
    <name evidence="1" type="ORF">LCGC14_2872050</name>
</gene>
<dbReference type="EMBL" id="LAZR01055786">
    <property type="protein sequence ID" value="KKK75606.1"/>
    <property type="molecule type" value="Genomic_DNA"/>
</dbReference>
<sequence>PRLGPILFPDRAWCPNCGRELDRARIYLTAELDLHDGAKICDCGLTKKELI</sequence>
<comment type="caution">
    <text evidence="1">The sequence shown here is derived from an EMBL/GenBank/DDBJ whole genome shotgun (WGS) entry which is preliminary data.</text>
</comment>
<reference evidence="1" key="1">
    <citation type="journal article" date="2015" name="Nature">
        <title>Complex archaea that bridge the gap between prokaryotes and eukaryotes.</title>
        <authorList>
            <person name="Spang A."/>
            <person name="Saw J.H."/>
            <person name="Jorgensen S.L."/>
            <person name="Zaremba-Niedzwiedzka K."/>
            <person name="Martijn J."/>
            <person name="Lind A.E."/>
            <person name="van Eijk R."/>
            <person name="Schleper C."/>
            <person name="Guy L."/>
            <person name="Ettema T.J."/>
        </authorList>
    </citation>
    <scope>NUCLEOTIDE SEQUENCE</scope>
</reference>
<proteinExistence type="predicted"/>
<feature type="non-terminal residue" evidence="1">
    <location>
        <position position="1"/>
    </location>
</feature>
<protein>
    <recommendedName>
        <fullName evidence="2">C2H2-type domain-containing protein</fullName>
    </recommendedName>
</protein>